<dbReference type="InterPro" id="IPR012340">
    <property type="entry name" value="NA-bd_OB-fold"/>
</dbReference>
<organism evidence="2 3">
    <name type="scientific">Chenopodium quinoa</name>
    <name type="common">Quinoa</name>
    <dbReference type="NCBI Taxonomy" id="63459"/>
    <lineage>
        <taxon>Eukaryota</taxon>
        <taxon>Viridiplantae</taxon>
        <taxon>Streptophyta</taxon>
        <taxon>Embryophyta</taxon>
        <taxon>Tracheophyta</taxon>
        <taxon>Spermatophyta</taxon>
        <taxon>Magnoliopsida</taxon>
        <taxon>eudicotyledons</taxon>
        <taxon>Gunneridae</taxon>
        <taxon>Pentapetalae</taxon>
        <taxon>Caryophyllales</taxon>
        <taxon>Chenopodiaceae</taxon>
        <taxon>Chenopodioideae</taxon>
        <taxon>Atripliceae</taxon>
        <taxon>Chenopodium</taxon>
    </lineage>
</organism>
<reference evidence="2" key="2">
    <citation type="submission" date="2021-03" db="UniProtKB">
        <authorList>
            <consortium name="EnsemblPlants"/>
        </authorList>
    </citation>
    <scope>IDENTIFICATION</scope>
</reference>
<accession>A0A803N1B9</accession>
<evidence type="ECO:0000313" key="3">
    <source>
        <dbReference type="Proteomes" id="UP000596660"/>
    </source>
</evidence>
<sequence>MNTPSKMKLEPVYLDELNTQSKDYKVKVTVAEKGRAQPSPKKPGVIFQTIILEDEKIKIHAYEDVLKPTGQYEISKAPISYMDEQYKINLEELPYHMTIGHQTIVQRLNPEAGPIEPRYQPLSTLPRSPDPNGRFDIVGVVLFVEEAPRIISNIRGRDSPVREISVTDTSQDHAMTISAWNDLTGKPCDAISNWAERFNVVGFTALKTRHTRGFTLNTTMSTRIIMNPKGERADMLREWYPSAEKKVVTIAELRSKKASNAIPDEVAWIRVTIPDPDLQRVNAYIGCPGCGKRTHLPIGTLTFKFDAANESGTMSFTTFNDDAEKLFRKPASEIWNIKSTGNLEAFRVVQRTLSTKPFFIQVTPTQELAMNSVLLWTLKGIDVGDNEPEAQDLASTRPETCTVNREQFHTSPLMSTAKARGKAPVIADPDNDAPFNTDSAAAFDEAFAEAMQFQEIRLASQAFDTDCFDIANQPASKGIVISEAPTAAAELPTWAKLSRPRSNAKSKEAMIADVDMDTEDEDPVPRKRLHTALFKDTAETDDADTTDSATPSPTDA</sequence>
<dbReference type="Gramene" id="AUR62038753-RA">
    <property type="protein sequence ID" value="AUR62038753-RA:cds"/>
    <property type="gene ID" value="AUR62038753"/>
</dbReference>
<feature type="region of interest" description="Disordered" evidence="1">
    <location>
        <begin position="499"/>
        <end position="556"/>
    </location>
</feature>
<dbReference type="SUPFAM" id="SSF50249">
    <property type="entry name" value="Nucleic acid-binding proteins"/>
    <property type="match status" value="2"/>
</dbReference>
<name>A0A803N1B9_CHEQI</name>
<dbReference type="EnsemblPlants" id="AUR62038753-RA">
    <property type="protein sequence ID" value="AUR62038753-RA:cds"/>
    <property type="gene ID" value="AUR62038753"/>
</dbReference>
<dbReference type="Proteomes" id="UP000596660">
    <property type="component" value="Unplaced"/>
</dbReference>
<protein>
    <submittedName>
        <fullName evidence="2">Uncharacterized protein</fullName>
    </submittedName>
</protein>
<evidence type="ECO:0000256" key="1">
    <source>
        <dbReference type="SAM" id="MobiDB-lite"/>
    </source>
</evidence>
<dbReference type="Gene3D" id="2.40.50.140">
    <property type="entry name" value="Nucleic acid-binding proteins"/>
    <property type="match status" value="2"/>
</dbReference>
<evidence type="ECO:0000313" key="2">
    <source>
        <dbReference type="EnsemblPlants" id="AUR62038753-RA:cds"/>
    </source>
</evidence>
<proteinExistence type="predicted"/>
<keyword evidence="3" id="KW-1185">Reference proteome</keyword>
<reference evidence="2" key="1">
    <citation type="journal article" date="2017" name="Nature">
        <title>The genome of Chenopodium quinoa.</title>
        <authorList>
            <person name="Jarvis D.E."/>
            <person name="Ho Y.S."/>
            <person name="Lightfoot D.J."/>
            <person name="Schmoeckel S.M."/>
            <person name="Li B."/>
            <person name="Borm T.J.A."/>
            <person name="Ohyanagi H."/>
            <person name="Mineta K."/>
            <person name="Michell C.T."/>
            <person name="Saber N."/>
            <person name="Kharbatia N.M."/>
            <person name="Rupper R.R."/>
            <person name="Sharp A.R."/>
            <person name="Dally N."/>
            <person name="Boughton B.A."/>
            <person name="Woo Y.H."/>
            <person name="Gao G."/>
            <person name="Schijlen E.G.W.M."/>
            <person name="Guo X."/>
            <person name="Momin A.A."/>
            <person name="Negrao S."/>
            <person name="Al-Babili S."/>
            <person name="Gehring C."/>
            <person name="Roessner U."/>
            <person name="Jung C."/>
            <person name="Murphy K."/>
            <person name="Arold S.T."/>
            <person name="Gojobori T."/>
            <person name="van der Linden C.G."/>
            <person name="van Loo E.N."/>
            <person name="Jellen E.N."/>
            <person name="Maughan P.J."/>
            <person name="Tester M."/>
        </authorList>
    </citation>
    <scope>NUCLEOTIDE SEQUENCE [LARGE SCALE GENOMIC DNA]</scope>
    <source>
        <strain evidence="2">cv. PI 614886</strain>
    </source>
</reference>
<dbReference type="AlphaFoldDB" id="A0A803N1B9"/>
<feature type="compositionally biased region" description="Low complexity" evidence="1">
    <location>
        <begin position="546"/>
        <end position="556"/>
    </location>
</feature>